<dbReference type="EMBL" id="VSWD01000005">
    <property type="protein sequence ID" value="KAK3104187.1"/>
    <property type="molecule type" value="Genomic_DNA"/>
</dbReference>
<evidence type="ECO:0000313" key="3">
    <source>
        <dbReference type="Proteomes" id="UP001186944"/>
    </source>
</evidence>
<feature type="transmembrane region" description="Helical" evidence="1">
    <location>
        <begin position="148"/>
        <end position="172"/>
    </location>
</feature>
<keyword evidence="1" id="KW-0472">Membrane</keyword>
<feature type="non-terminal residue" evidence="2">
    <location>
        <position position="1"/>
    </location>
</feature>
<organism evidence="2 3">
    <name type="scientific">Pinctada imbricata</name>
    <name type="common">Atlantic pearl-oyster</name>
    <name type="synonym">Pinctada martensii</name>
    <dbReference type="NCBI Taxonomy" id="66713"/>
    <lineage>
        <taxon>Eukaryota</taxon>
        <taxon>Metazoa</taxon>
        <taxon>Spiralia</taxon>
        <taxon>Lophotrochozoa</taxon>
        <taxon>Mollusca</taxon>
        <taxon>Bivalvia</taxon>
        <taxon>Autobranchia</taxon>
        <taxon>Pteriomorphia</taxon>
        <taxon>Pterioida</taxon>
        <taxon>Pterioidea</taxon>
        <taxon>Pteriidae</taxon>
        <taxon>Pinctada</taxon>
    </lineage>
</organism>
<dbReference type="Proteomes" id="UP001186944">
    <property type="component" value="Unassembled WGS sequence"/>
</dbReference>
<gene>
    <name evidence="2" type="ORF">FSP39_025119</name>
</gene>
<keyword evidence="1" id="KW-1133">Transmembrane helix</keyword>
<reference evidence="2" key="1">
    <citation type="submission" date="2019-08" db="EMBL/GenBank/DDBJ databases">
        <title>The improved chromosome-level genome for the pearl oyster Pinctada fucata martensii using PacBio sequencing and Hi-C.</title>
        <authorList>
            <person name="Zheng Z."/>
        </authorList>
    </citation>
    <scope>NUCLEOTIDE SEQUENCE</scope>
    <source>
        <strain evidence="2">ZZ-2019</strain>
        <tissue evidence="2">Adductor muscle</tissue>
    </source>
</reference>
<name>A0AA88YNL4_PINIB</name>
<proteinExistence type="predicted"/>
<dbReference type="AlphaFoldDB" id="A0AA88YNL4"/>
<evidence type="ECO:0000313" key="2">
    <source>
        <dbReference type="EMBL" id="KAK3104187.1"/>
    </source>
</evidence>
<keyword evidence="1" id="KW-0812">Transmembrane</keyword>
<protein>
    <submittedName>
        <fullName evidence="2">Uncharacterized protein</fullName>
    </submittedName>
</protein>
<sequence>LFLLPKKIQLDLYRIYISTAVSLSDSDSCYLYSSNDVWDDSVYLVRWSGKKLSSTCSLKFNNENTDRKLCIKTQSYSVSSCSLKVKYYGGLLGDIPQKSYSCYDYPSEYCGDTYNDLTIKVDATGVSSFGTGGYFTFKVYSKSESHGVVIGASVGASIVFGCCVLIVVLIIIRRRRMVPRTSIMTSYPPAGNTTVVTNTNTVNTAAGYNNPNYPAYPQAPPPYSQNQYANQYPANQYPAYTTAYQQGPPAPQPQHHYVQAAPHHYPQNHAFPSAPPQWM</sequence>
<keyword evidence="3" id="KW-1185">Reference proteome</keyword>
<accession>A0AA88YNL4</accession>
<comment type="caution">
    <text evidence="2">The sequence shown here is derived from an EMBL/GenBank/DDBJ whole genome shotgun (WGS) entry which is preliminary data.</text>
</comment>
<evidence type="ECO:0000256" key="1">
    <source>
        <dbReference type="SAM" id="Phobius"/>
    </source>
</evidence>